<evidence type="ECO:0000313" key="3">
    <source>
        <dbReference type="Proteomes" id="UP000813215"/>
    </source>
</evidence>
<organism evidence="2 3">
    <name type="scientific">Pelatocladus maniniholoensis HA4357-MV3</name>
    <dbReference type="NCBI Taxonomy" id="1117104"/>
    <lineage>
        <taxon>Bacteria</taxon>
        <taxon>Bacillati</taxon>
        <taxon>Cyanobacteriota</taxon>
        <taxon>Cyanophyceae</taxon>
        <taxon>Nostocales</taxon>
        <taxon>Nostocaceae</taxon>
        <taxon>Pelatocladus</taxon>
    </lineage>
</organism>
<reference evidence="2" key="2">
    <citation type="journal article" date="2022" name="Microbiol. Resour. Announc.">
        <title>Metagenome Sequencing to Explore Phylogenomics of Terrestrial Cyanobacteria.</title>
        <authorList>
            <person name="Ward R.D."/>
            <person name="Stajich J.E."/>
            <person name="Johansen J.R."/>
            <person name="Huntemann M."/>
            <person name="Clum A."/>
            <person name="Foster B."/>
            <person name="Foster B."/>
            <person name="Roux S."/>
            <person name="Palaniappan K."/>
            <person name="Varghese N."/>
            <person name="Mukherjee S."/>
            <person name="Reddy T.B.K."/>
            <person name="Daum C."/>
            <person name="Copeland A."/>
            <person name="Chen I.A."/>
            <person name="Ivanova N.N."/>
            <person name="Kyrpides N.C."/>
            <person name="Shapiro N."/>
            <person name="Eloe-Fadrosh E.A."/>
            <person name="Pietrasiak N."/>
        </authorList>
    </citation>
    <scope>NUCLEOTIDE SEQUENCE</scope>
    <source>
        <strain evidence="2">HA4357-MV3</strain>
    </source>
</reference>
<feature type="domain" description="ParE-like toxin" evidence="1">
    <location>
        <begin position="20"/>
        <end position="80"/>
    </location>
</feature>
<dbReference type="SUPFAM" id="SSF143011">
    <property type="entry name" value="RelE-like"/>
    <property type="match status" value="1"/>
</dbReference>
<dbReference type="EMBL" id="JAHHHW010000129">
    <property type="protein sequence ID" value="MBW4434389.1"/>
    <property type="molecule type" value="Genomic_DNA"/>
</dbReference>
<protein>
    <recommendedName>
        <fullName evidence="1">ParE-like toxin domain-containing protein</fullName>
    </recommendedName>
</protein>
<reference evidence="2" key="1">
    <citation type="submission" date="2021-05" db="EMBL/GenBank/DDBJ databases">
        <authorList>
            <person name="Pietrasiak N."/>
            <person name="Ward R."/>
            <person name="Stajich J.E."/>
            <person name="Kurbessoian T."/>
        </authorList>
    </citation>
    <scope>NUCLEOTIDE SEQUENCE</scope>
    <source>
        <strain evidence="2">HA4357-MV3</strain>
    </source>
</reference>
<accession>A0A9E3HB43</accession>
<gene>
    <name evidence="2" type="ORF">KME28_22395</name>
</gene>
<evidence type="ECO:0000313" key="2">
    <source>
        <dbReference type="EMBL" id="MBW4434389.1"/>
    </source>
</evidence>
<proteinExistence type="predicted"/>
<name>A0A9E3HB43_9NOST</name>
<dbReference type="Proteomes" id="UP000813215">
    <property type="component" value="Unassembled WGS sequence"/>
</dbReference>
<comment type="caution">
    <text evidence="2">The sequence shown here is derived from an EMBL/GenBank/DDBJ whole genome shotgun (WGS) entry which is preliminary data.</text>
</comment>
<dbReference type="InterPro" id="IPR056925">
    <property type="entry name" value="ParE-like"/>
</dbReference>
<dbReference type="InterPro" id="IPR035093">
    <property type="entry name" value="RelE/ParE_toxin_dom_sf"/>
</dbReference>
<dbReference type="Pfam" id="PF24732">
    <property type="entry name" value="ParE_like"/>
    <property type="match status" value="1"/>
</dbReference>
<dbReference type="AlphaFoldDB" id="A0A9E3HB43"/>
<sequence>MKYRATPDFWYHYRQLPNEIQQLADRCYELLKQDSRYPSLHFKKVGSFWSVRIGIHYRALAVEENDDIAWFWIGTHAEYDRLLRVVNTS</sequence>
<evidence type="ECO:0000259" key="1">
    <source>
        <dbReference type="Pfam" id="PF24732"/>
    </source>
</evidence>